<evidence type="ECO:0000313" key="1">
    <source>
        <dbReference type="EMBL" id="CED92804.1"/>
    </source>
</evidence>
<dbReference type="AlphaFoldDB" id="A0A1V1I060"/>
<proteinExistence type="predicted"/>
<keyword evidence="2" id="KW-1185">Reference proteome</keyword>
<dbReference type="KEGG" id="ril:CRIB_45"/>
<dbReference type="EMBL" id="LN555523">
    <property type="protein sequence ID" value="CED92804.1"/>
    <property type="molecule type" value="Genomic_DNA"/>
</dbReference>
<sequence length="39" mass="4341">MSSKMQKQKKRNKMIALFIVITLVVSSMTALLSVIASML</sequence>
<dbReference type="Proteomes" id="UP000245622">
    <property type="component" value="Chromosome 1"/>
</dbReference>
<protein>
    <recommendedName>
        <fullName evidence="3">DUF4044 domain-containing protein</fullName>
    </recommendedName>
</protein>
<evidence type="ECO:0008006" key="3">
    <source>
        <dbReference type="Google" id="ProtNLM"/>
    </source>
</evidence>
<organism evidence="1 2">
    <name type="scientific">Romboutsia ilealis</name>
    <dbReference type="NCBI Taxonomy" id="1115758"/>
    <lineage>
        <taxon>Bacteria</taxon>
        <taxon>Bacillati</taxon>
        <taxon>Bacillota</taxon>
        <taxon>Clostridia</taxon>
        <taxon>Peptostreptococcales</taxon>
        <taxon>Peptostreptococcaceae</taxon>
        <taxon>Romboutsia</taxon>
    </lineage>
</organism>
<name>A0A1V1I060_9FIRM</name>
<reference evidence="1 2" key="1">
    <citation type="submission" date="2014-04" db="EMBL/GenBank/DDBJ databases">
        <authorList>
            <person name="Hornung B.V."/>
        </authorList>
    </citation>
    <scope>NUCLEOTIDE SEQUENCE [LARGE SCALE GENOMIC DNA]</scope>
    <source>
        <strain evidence="1 2">CRIB</strain>
    </source>
</reference>
<gene>
    <name evidence="1" type="ORF">CRIB_45</name>
</gene>
<accession>A0A1V1I060</accession>
<evidence type="ECO:0000313" key="2">
    <source>
        <dbReference type="Proteomes" id="UP000245622"/>
    </source>
</evidence>